<dbReference type="PANTHER" id="PTHR33938:SF15">
    <property type="entry name" value="FERULOYL ESTERASE B-RELATED"/>
    <property type="match status" value="1"/>
</dbReference>
<comment type="catalytic activity">
    <reaction evidence="9">
        <text>feruloyl-polysaccharide + H2O = ferulate + polysaccharide.</text>
        <dbReference type="EC" id="3.1.1.73"/>
    </reaction>
</comment>
<dbReference type="Pfam" id="PF07519">
    <property type="entry name" value="Tannase"/>
    <property type="match status" value="1"/>
</dbReference>
<dbReference type="GO" id="GO:0046872">
    <property type="term" value="F:metal ion binding"/>
    <property type="evidence" value="ECO:0007669"/>
    <property type="project" value="UniProtKB-KW"/>
</dbReference>
<organism evidence="11 12">
    <name type="scientific">Pyrenophora teres f. teres</name>
    <dbReference type="NCBI Taxonomy" id="97479"/>
    <lineage>
        <taxon>Eukaryota</taxon>
        <taxon>Fungi</taxon>
        <taxon>Dikarya</taxon>
        <taxon>Ascomycota</taxon>
        <taxon>Pezizomycotina</taxon>
        <taxon>Dothideomycetes</taxon>
        <taxon>Pleosporomycetidae</taxon>
        <taxon>Pleosporales</taxon>
        <taxon>Pleosporineae</taxon>
        <taxon>Pleosporaceae</taxon>
        <taxon>Pyrenophora</taxon>
    </lineage>
</organism>
<evidence type="ECO:0000256" key="1">
    <source>
        <dbReference type="ARBA" id="ARBA00006249"/>
    </source>
</evidence>
<keyword evidence="6 10" id="KW-0378">Hydrolase</keyword>
<keyword evidence="2" id="KW-0719">Serine esterase</keyword>
<comment type="similarity">
    <text evidence="1 10">Belongs to the tannase family.</text>
</comment>
<dbReference type="SUPFAM" id="SSF53474">
    <property type="entry name" value="alpha/beta-Hydrolases"/>
    <property type="match status" value="1"/>
</dbReference>
<keyword evidence="5" id="KW-0732">Signal</keyword>
<dbReference type="InterPro" id="IPR011118">
    <property type="entry name" value="Tannase/feruloyl_esterase"/>
</dbReference>
<protein>
    <recommendedName>
        <fullName evidence="10">Carboxylic ester hydrolase</fullName>
        <ecNumber evidence="10">3.1.1.-</ecNumber>
    </recommendedName>
</protein>
<keyword evidence="3" id="KW-0624">Polysaccharide degradation</keyword>
<evidence type="ECO:0000256" key="10">
    <source>
        <dbReference type="RuleBase" id="RU361238"/>
    </source>
</evidence>
<evidence type="ECO:0000256" key="4">
    <source>
        <dbReference type="ARBA" id="ARBA00022723"/>
    </source>
</evidence>
<name>A0A6S6WCK7_9PLEO</name>
<keyword evidence="8" id="KW-1015">Disulfide bond</keyword>
<dbReference type="PANTHER" id="PTHR33938">
    <property type="entry name" value="FERULOYL ESTERASE B-RELATED"/>
    <property type="match status" value="1"/>
</dbReference>
<dbReference type="EMBL" id="HG992986">
    <property type="protein sequence ID" value="CAE7210501.1"/>
    <property type="molecule type" value="Genomic_DNA"/>
</dbReference>
<evidence type="ECO:0000256" key="3">
    <source>
        <dbReference type="ARBA" id="ARBA00022651"/>
    </source>
</evidence>
<sequence>MNEPQCSWVCPRNDIFNFASTMAYGIGACQQLATTLGTLPGVTVLNTTYFTAGTDISLPDLVPSCANAASYNKASVTTDMCRAVFNVSTSSSSTDRIEAWLPDNWNGRFLATGNGGTGGCIDYGNLQGASSFGFATFGTNGGHDGQAGYDFFLNKPENINDFGYRAIHVEAETGKKVVEKYYGRKASYNYYTGCSTGGRQAFEEAILYPDDFDGILAGAMAVDWLHIVASKAVLAHRLGWPDLSSPSYITATQWAAIVAAQVALLDPLDGVKDGIIDNPTLHNFDPSILSCGTGILNASICLTPAQVNTVREIYQPLANSSGNIVYPSFEVGVPTGVFSTNTAVVNGTIIPQLAYGLVDDYWRGAVYNDTSFSSLNFTTKDMDFAANLNPGGINTAGGVSHNVSAFHARGGKLIAYHGRSDPTVMSGLASRTFQRTAEALNFSIDQMHDFYRLFYVPGMGHCTGGNGQWSIGQPMLSRLSGEEFNNTQHNVLLAMVDWVENGNAPTHLIGTKFKDDVLEGGVVESQRTHCVYPNVSRWDGVGDTKKAESWVCGLEGVV</sequence>
<evidence type="ECO:0000256" key="2">
    <source>
        <dbReference type="ARBA" id="ARBA00022487"/>
    </source>
</evidence>
<dbReference type="AlphaFoldDB" id="A0A6S6WCK7"/>
<dbReference type="GO" id="GO:0030600">
    <property type="term" value="F:feruloyl esterase activity"/>
    <property type="evidence" value="ECO:0007669"/>
    <property type="project" value="UniProtKB-EC"/>
</dbReference>
<evidence type="ECO:0000313" key="12">
    <source>
        <dbReference type="Proteomes" id="UP000472372"/>
    </source>
</evidence>
<keyword evidence="3" id="KW-0858">Xylan degradation</keyword>
<evidence type="ECO:0000313" key="11">
    <source>
        <dbReference type="EMBL" id="CAE7210501.1"/>
    </source>
</evidence>
<keyword evidence="3" id="KW-0119">Carbohydrate metabolism</keyword>
<evidence type="ECO:0000256" key="9">
    <source>
        <dbReference type="ARBA" id="ARBA00034075"/>
    </source>
</evidence>
<proteinExistence type="inferred from homology"/>
<evidence type="ECO:0000256" key="5">
    <source>
        <dbReference type="ARBA" id="ARBA00022729"/>
    </source>
</evidence>
<keyword evidence="7" id="KW-0106">Calcium</keyword>
<evidence type="ECO:0000256" key="8">
    <source>
        <dbReference type="ARBA" id="ARBA00023157"/>
    </source>
</evidence>
<gene>
    <name evidence="11" type="ORF">PTTW11_10050</name>
</gene>
<keyword evidence="4" id="KW-0479">Metal-binding</keyword>
<accession>A0A6S6WCK7</accession>
<evidence type="ECO:0000256" key="6">
    <source>
        <dbReference type="ARBA" id="ARBA00022801"/>
    </source>
</evidence>
<reference evidence="11" key="1">
    <citation type="submission" date="2021-02" db="EMBL/GenBank/DDBJ databases">
        <authorList>
            <person name="Syme A R."/>
            <person name="Syme A R."/>
            <person name="Moolhuijzen P."/>
        </authorList>
    </citation>
    <scope>NUCLEOTIDE SEQUENCE</scope>
    <source>
        <strain evidence="11">W1-1</strain>
    </source>
</reference>
<dbReference type="Proteomes" id="UP000472372">
    <property type="component" value="Chromosome 10"/>
</dbReference>
<dbReference type="InterPro" id="IPR029058">
    <property type="entry name" value="AB_hydrolase_fold"/>
</dbReference>
<dbReference type="GO" id="GO:0045493">
    <property type="term" value="P:xylan catabolic process"/>
    <property type="evidence" value="ECO:0007669"/>
    <property type="project" value="UniProtKB-KW"/>
</dbReference>
<dbReference type="EC" id="3.1.1.-" evidence="10"/>
<evidence type="ECO:0000256" key="7">
    <source>
        <dbReference type="ARBA" id="ARBA00022837"/>
    </source>
</evidence>